<evidence type="ECO:0000259" key="5">
    <source>
        <dbReference type="Pfam" id="PF03109"/>
    </source>
</evidence>
<dbReference type="InterPro" id="IPR034646">
    <property type="entry name" value="ADCK3_dom"/>
</dbReference>
<keyword evidence="2 6" id="KW-0808">Transferase</keyword>
<evidence type="ECO:0000256" key="4">
    <source>
        <dbReference type="ARBA" id="ARBA00022840"/>
    </source>
</evidence>
<dbReference type="RefSeq" id="WP_153408483.1">
    <property type="nucleotide sequence ID" value="NZ_WEGK01000002.1"/>
</dbReference>
<dbReference type="PANTHER" id="PTHR43851">
    <property type="match status" value="1"/>
</dbReference>
<dbReference type="GO" id="GO:0005524">
    <property type="term" value="F:ATP binding"/>
    <property type="evidence" value="ECO:0007669"/>
    <property type="project" value="UniProtKB-KW"/>
</dbReference>
<dbReference type="InterPro" id="IPR004147">
    <property type="entry name" value="ABC1_dom"/>
</dbReference>
<dbReference type="InterPro" id="IPR011009">
    <property type="entry name" value="Kinase-like_dom_sf"/>
</dbReference>
<accession>A0A7K0D094</accession>
<dbReference type="SUPFAM" id="SSF56112">
    <property type="entry name" value="Protein kinase-like (PK-like)"/>
    <property type="match status" value="1"/>
</dbReference>
<evidence type="ECO:0000256" key="1">
    <source>
        <dbReference type="ARBA" id="ARBA00009670"/>
    </source>
</evidence>
<evidence type="ECO:0000313" key="6">
    <source>
        <dbReference type="EMBL" id="MQY18354.1"/>
    </source>
</evidence>
<evidence type="ECO:0000313" key="7">
    <source>
        <dbReference type="Proteomes" id="UP000438448"/>
    </source>
</evidence>
<sequence length="459" mass="51494">MSKSPATSRVGRASRLGGVLVGQAFHKRRTRLSMIGRSEQARARLVEGQTLQLAEQLVAVLGEMKGLAMKLGQFLSMIDLDLVPAEQREGFQQRLAVLRDHAPSVDFETMRAVLEAELGAPVSEKFAAFDPEPIAAASIGQVYRARLHDGTDVAVKVQYPGVDQAVRADLRNLGLLRMLLAQLIPGFTLGVLDEYRTSVANELDYTLEARTQQQVAEIFAGHPFIVVPQAFPELSSQRVLVTEYAPGIDFEGMRELPDAERDRIGEIVYRFYVGSLFELSEFCGDPHPGNLLLRDDGRVVFLDFGNYKRMDRAHMAFEVECLRAAAEDRDEDLYRMLSERGVIDPESEVTPAECYDYVLAASEWCLVDEDLPITPELASGAFLLAIDPREAEYAGMRRQNLPPEHVHSRRVDFMTFGTLGQLRATANWHRIAREWLYGDEPCTELGRLHRDWRSGRAAE</sequence>
<evidence type="ECO:0000256" key="2">
    <source>
        <dbReference type="ARBA" id="ARBA00022679"/>
    </source>
</evidence>
<protein>
    <submittedName>
        <fullName evidence="6">Protein kinase UbiB</fullName>
        <ecNumber evidence="6">2.7.-.-</ecNumber>
    </submittedName>
</protein>
<dbReference type="Proteomes" id="UP000438448">
    <property type="component" value="Unassembled WGS sequence"/>
</dbReference>
<gene>
    <name evidence="6" type="primary">ubiB_3</name>
    <name evidence="6" type="ORF">NRB20_14300</name>
</gene>
<keyword evidence="4" id="KW-0067">ATP-binding</keyword>
<dbReference type="OrthoDB" id="9795390at2"/>
<name>A0A7K0D094_9NOCA</name>
<dbReference type="CDD" id="cd13970">
    <property type="entry name" value="ABC1_ADCK3"/>
    <property type="match status" value="1"/>
</dbReference>
<dbReference type="Pfam" id="PF03109">
    <property type="entry name" value="ABC1"/>
    <property type="match status" value="1"/>
</dbReference>
<comment type="similarity">
    <text evidence="1">Belongs to the protein kinase superfamily. ADCK protein kinase family.</text>
</comment>
<dbReference type="GO" id="GO:0016301">
    <property type="term" value="F:kinase activity"/>
    <property type="evidence" value="ECO:0007669"/>
    <property type="project" value="UniProtKB-KW"/>
</dbReference>
<dbReference type="InterPro" id="IPR051409">
    <property type="entry name" value="Atypical_kinase_ADCK"/>
</dbReference>
<reference evidence="6 7" key="1">
    <citation type="submission" date="2019-10" db="EMBL/GenBank/DDBJ databases">
        <title>Nocardia macrotermitis sp. nov. and Nocardia aurantia sp. nov., isolated from the gut of fungus growing-termite Macrotermes natalensis.</title>
        <authorList>
            <person name="Benndorf R."/>
            <person name="Schwitalla J."/>
            <person name="Martin K."/>
            <person name="De Beer W."/>
            <person name="Kaster A.-K."/>
            <person name="Vollmers J."/>
            <person name="Poulsen M."/>
            <person name="Beemelmanns C."/>
        </authorList>
    </citation>
    <scope>NUCLEOTIDE SEQUENCE [LARGE SCALE GENOMIC DNA]</scope>
    <source>
        <strain evidence="6 7">RB20</strain>
    </source>
</reference>
<dbReference type="EMBL" id="WEGK01000002">
    <property type="protein sequence ID" value="MQY18354.1"/>
    <property type="molecule type" value="Genomic_DNA"/>
</dbReference>
<proteinExistence type="inferred from homology"/>
<comment type="caution">
    <text evidence="6">The sequence shown here is derived from an EMBL/GenBank/DDBJ whole genome shotgun (WGS) entry which is preliminary data.</text>
</comment>
<feature type="domain" description="ABC1 atypical kinase-like" evidence="5">
    <location>
        <begin position="98"/>
        <end position="328"/>
    </location>
</feature>
<keyword evidence="7" id="KW-1185">Reference proteome</keyword>
<dbReference type="PANTHER" id="PTHR43851:SF3">
    <property type="entry name" value="COENZYME Q8"/>
    <property type="match status" value="1"/>
</dbReference>
<dbReference type="EC" id="2.7.-.-" evidence="6"/>
<evidence type="ECO:0000256" key="3">
    <source>
        <dbReference type="ARBA" id="ARBA00022741"/>
    </source>
</evidence>
<dbReference type="AlphaFoldDB" id="A0A7K0D094"/>
<keyword evidence="6" id="KW-0418">Kinase</keyword>
<keyword evidence="3" id="KW-0547">Nucleotide-binding</keyword>
<organism evidence="6 7">
    <name type="scientific">Nocardia macrotermitis</name>
    <dbReference type="NCBI Taxonomy" id="2585198"/>
    <lineage>
        <taxon>Bacteria</taxon>
        <taxon>Bacillati</taxon>
        <taxon>Actinomycetota</taxon>
        <taxon>Actinomycetes</taxon>
        <taxon>Mycobacteriales</taxon>
        <taxon>Nocardiaceae</taxon>
        <taxon>Nocardia</taxon>
    </lineage>
</organism>